<evidence type="ECO:0000256" key="1">
    <source>
        <dbReference type="SAM" id="SignalP"/>
    </source>
</evidence>
<reference evidence="2" key="1">
    <citation type="submission" date="2023-01" db="EMBL/GenBank/DDBJ databases">
        <title>Genome assembly of the deep-sea coral Lophelia pertusa.</title>
        <authorList>
            <person name="Herrera S."/>
            <person name="Cordes E."/>
        </authorList>
    </citation>
    <scope>NUCLEOTIDE SEQUENCE</scope>
    <source>
        <strain evidence="2">USNM1676648</strain>
        <tissue evidence="2">Polyp</tissue>
    </source>
</reference>
<name>A0A9W9YAJ2_9CNID</name>
<sequence>MQLSTFSTCVLVLLSLITWKLCYGAHEAHKVGPIFNLCADQFKGTWERCCGHQCGVNALKRSLEQTMSAQKASSFLDSMSSHVFKRGSDDDDDNAVEECCVEGCSIEEVSEYSC</sequence>
<comment type="caution">
    <text evidence="2">The sequence shown here is derived from an EMBL/GenBank/DDBJ whole genome shotgun (WGS) entry which is preliminary data.</text>
</comment>
<proteinExistence type="predicted"/>
<dbReference type="AlphaFoldDB" id="A0A9W9YAJ2"/>
<feature type="chain" id="PRO_5040809202" description="Insulin-like domain-containing protein" evidence="1">
    <location>
        <begin position="25"/>
        <end position="114"/>
    </location>
</feature>
<accession>A0A9W9YAJ2</accession>
<dbReference type="Proteomes" id="UP001163046">
    <property type="component" value="Unassembled WGS sequence"/>
</dbReference>
<dbReference type="OrthoDB" id="10019596at2759"/>
<gene>
    <name evidence="2" type="ORF">OS493_022720</name>
</gene>
<evidence type="ECO:0000313" key="3">
    <source>
        <dbReference type="Proteomes" id="UP001163046"/>
    </source>
</evidence>
<evidence type="ECO:0000313" key="2">
    <source>
        <dbReference type="EMBL" id="KAJ7330199.1"/>
    </source>
</evidence>
<keyword evidence="1" id="KW-0732">Signal</keyword>
<feature type="signal peptide" evidence="1">
    <location>
        <begin position="1"/>
        <end position="24"/>
    </location>
</feature>
<protein>
    <recommendedName>
        <fullName evidence="4">Insulin-like domain-containing protein</fullName>
    </recommendedName>
</protein>
<dbReference type="EMBL" id="MU827793">
    <property type="protein sequence ID" value="KAJ7330199.1"/>
    <property type="molecule type" value="Genomic_DNA"/>
</dbReference>
<evidence type="ECO:0008006" key="4">
    <source>
        <dbReference type="Google" id="ProtNLM"/>
    </source>
</evidence>
<keyword evidence="3" id="KW-1185">Reference proteome</keyword>
<organism evidence="2 3">
    <name type="scientific">Desmophyllum pertusum</name>
    <dbReference type="NCBI Taxonomy" id="174260"/>
    <lineage>
        <taxon>Eukaryota</taxon>
        <taxon>Metazoa</taxon>
        <taxon>Cnidaria</taxon>
        <taxon>Anthozoa</taxon>
        <taxon>Hexacorallia</taxon>
        <taxon>Scleractinia</taxon>
        <taxon>Caryophylliina</taxon>
        <taxon>Caryophylliidae</taxon>
        <taxon>Desmophyllum</taxon>
    </lineage>
</organism>